<proteinExistence type="predicted"/>
<sequence>MAEEAVAVASRINAISKAITIEGQLSKERIEADATADRDYDKALAVRGLAYRDLGMPVTLIPSQAKGDACDEKYKMLVAKGMLKAHWERLKYLEAQMNAQQSIYRHLTHT</sequence>
<comment type="caution">
    <text evidence="1">The sequence shown here is derived from an EMBL/GenBank/DDBJ whole genome shotgun (WGS) entry which is preliminary data.</text>
</comment>
<protein>
    <submittedName>
        <fullName evidence="1">Uncharacterized protein</fullName>
    </submittedName>
</protein>
<name>A0A0F9GIN5_9ZZZZ</name>
<dbReference type="EMBL" id="LAZR01026263">
    <property type="protein sequence ID" value="KKL69280.1"/>
    <property type="molecule type" value="Genomic_DNA"/>
</dbReference>
<accession>A0A0F9GIN5</accession>
<gene>
    <name evidence="1" type="ORF">LCGC14_2116570</name>
</gene>
<dbReference type="AlphaFoldDB" id="A0A0F9GIN5"/>
<evidence type="ECO:0000313" key="1">
    <source>
        <dbReference type="EMBL" id="KKL69280.1"/>
    </source>
</evidence>
<reference evidence="1" key="1">
    <citation type="journal article" date="2015" name="Nature">
        <title>Complex archaea that bridge the gap between prokaryotes and eukaryotes.</title>
        <authorList>
            <person name="Spang A."/>
            <person name="Saw J.H."/>
            <person name="Jorgensen S.L."/>
            <person name="Zaremba-Niedzwiedzka K."/>
            <person name="Martijn J."/>
            <person name="Lind A.E."/>
            <person name="van Eijk R."/>
            <person name="Schleper C."/>
            <person name="Guy L."/>
            <person name="Ettema T.J."/>
        </authorList>
    </citation>
    <scope>NUCLEOTIDE SEQUENCE</scope>
</reference>
<organism evidence="1">
    <name type="scientific">marine sediment metagenome</name>
    <dbReference type="NCBI Taxonomy" id="412755"/>
    <lineage>
        <taxon>unclassified sequences</taxon>
        <taxon>metagenomes</taxon>
        <taxon>ecological metagenomes</taxon>
    </lineage>
</organism>